<evidence type="ECO:0000313" key="2">
    <source>
        <dbReference type="EMBL" id="KKE83280.1"/>
    </source>
</evidence>
<dbReference type="AlphaFoldDB" id="A0A0F6AAR7"/>
<dbReference type="PATRIC" id="fig|1129367.4.peg.2807"/>
<evidence type="ECO:0000256" key="1">
    <source>
        <dbReference type="SAM" id="Coils"/>
    </source>
</evidence>
<dbReference type="EMBL" id="AUXW01000149">
    <property type="protein sequence ID" value="KKE83280.1"/>
    <property type="molecule type" value="Genomic_DNA"/>
</dbReference>
<keyword evidence="1" id="KW-0175">Coiled coil</keyword>
<protein>
    <submittedName>
        <fullName evidence="2">Uncharacterized protein</fullName>
    </submittedName>
</protein>
<proteinExistence type="predicted"/>
<feature type="coiled-coil region" evidence="1">
    <location>
        <begin position="81"/>
        <end position="108"/>
    </location>
</feature>
<reference evidence="2 3" key="1">
    <citation type="journal article" date="2015" name="BMC Genomics">
        <title>Genome mining reveals unlocked bioactive potential of marine Gram-negative bacteria.</title>
        <authorList>
            <person name="Machado H."/>
            <person name="Sonnenschein E.C."/>
            <person name="Melchiorsen J."/>
            <person name="Gram L."/>
        </authorList>
    </citation>
    <scope>NUCLEOTIDE SEQUENCE [LARGE SCALE GENOMIC DNA]</scope>
    <source>
        <strain evidence="2 3">S4054</strain>
    </source>
</reference>
<gene>
    <name evidence="2" type="ORF">N479_14885</name>
</gene>
<comment type="caution">
    <text evidence="2">The sequence shown here is derived from an EMBL/GenBank/DDBJ whole genome shotgun (WGS) entry which is preliminary data.</text>
</comment>
<dbReference type="Proteomes" id="UP000033434">
    <property type="component" value="Unassembled WGS sequence"/>
</dbReference>
<organism evidence="2 3">
    <name type="scientific">Pseudoalteromonas luteoviolacea S4054</name>
    <dbReference type="NCBI Taxonomy" id="1129367"/>
    <lineage>
        <taxon>Bacteria</taxon>
        <taxon>Pseudomonadati</taxon>
        <taxon>Pseudomonadota</taxon>
        <taxon>Gammaproteobacteria</taxon>
        <taxon>Alteromonadales</taxon>
        <taxon>Pseudoalteromonadaceae</taxon>
        <taxon>Pseudoalteromonas</taxon>
    </lineage>
</organism>
<accession>A0A0F6AAR7</accession>
<evidence type="ECO:0000313" key="3">
    <source>
        <dbReference type="Proteomes" id="UP000033434"/>
    </source>
</evidence>
<name>A0A0F6AAR7_9GAMM</name>
<sequence>MIMLIAATLLYILVIAICITVIIKGHSLNFLERKIKNVIERDKIPEDKEISEKDYHQAYEIIDDLAVVLECNNDMVKYNGVKSVFKRVEAFRDQKQDAEQDLDVLNDIGQKISGDKKASLWVVK</sequence>